<dbReference type="AlphaFoldDB" id="A0A2K9E2P2"/>
<keyword evidence="5" id="KW-1185">Reference proteome</keyword>
<reference evidence="4 5" key="1">
    <citation type="submission" date="2017-12" db="EMBL/GenBank/DDBJ databases">
        <title>Complete genome sequence of Herbivorax saccincola GGR1, a novel Cellulosome-producing hydrolytic bacterium in a thermophilic biogas plant, established by Illumina and Nanopore MinION sequencing.</title>
        <authorList>
            <person name="Pechtl A."/>
            <person name="Ruckert C."/>
            <person name="Koeck D.E."/>
            <person name="Maus I."/>
            <person name="Winkler A."/>
            <person name="Kalinowski J."/>
            <person name="Puhler A."/>
            <person name="Schwarz W.W."/>
            <person name="Zverlov V.V."/>
            <person name="Schluter A."/>
            <person name="Liebl W."/>
        </authorList>
    </citation>
    <scope>NUCLEOTIDE SEQUENCE [LARGE SCALE GENOMIC DNA]</scope>
    <source>
        <strain evidence="5">SR1</strain>
    </source>
</reference>
<dbReference type="InterPro" id="IPR051477">
    <property type="entry name" value="Expansin_CellWall"/>
</dbReference>
<evidence type="ECO:0000313" key="5">
    <source>
        <dbReference type="Proteomes" id="UP000233534"/>
    </source>
</evidence>
<dbReference type="Gene3D" id="2.40.40.10">
    <property type="entry name" value="RlpA-like domain"/>
    <property type="match status" value="1"/>
</dbReference>
<dbReference type="InterPro" id="IPR036439">
    <property type="entry name" value="Dockerin_dom_sf"/>
</dbReference>
<protein>
    <submittedName>
        <fullName evidence="4">Expansin-YoaJ</fullName>
    </submittedName>
</protein>
<dbReference type="CDD" id="cd22272">
    <property type="entry name" value="DPBB_EXLX1-like"/>
    <property type="match status" value="1"/>
</dbReference>
<dbReference type="InterPro" id="IPR002105">
    <property type="entry name" value="Dockerin_1_rpt"/>
</dbReference>
<feature type="region of interest" description="Disordered" evidence="2">
    <location>
        <begin position="97"/>
        <end position="130"/>
    </location>
</feature>
<dbReference type="SUPFAM" id="SSF63446">
    <property type="entry name" value="Type I dockerin domain"/>
    <property type="match status" value="1"/>
</dbReference>
<organism evidence="4 5">
    <name type="scientific">Acetivibrio saccincola</name>
    <dbReference type="NCBI Taxonomy" id="1677857"/>
    <lineage>
        <taxon>Bacteria</taxon>
        <taxon>Bacillati</taxon>
        <taxon>Bacillota</taxon>
        <taxon>Clostridia</taxon>
        <taxon>Eubacteriales</taxon>
        <taxon>Oscillospiraceae</taxon>
        <taxon>Acetivibrio</taxon>
    </lineage>
</organism>
<dbReference type="InterPro" id="IPR016134">
    <property type="entry name" value="Dockerin_dom"/>
</dbReference>
<evidence type="ECO:0000256" key="1">
    <source>
        <dbReference type="ARBA" id="ARBA00022729"/>
    </source>
</evidence>
<dbReference type="InterPro" id="IPR036908">
    <property type="entry name" value="RlpA-like_sf"/>
</dbReference>
<gene>
    <name evidence="4" type="primary">yoaJ</name>
    <name evidence="4" type="ORF">HVS_03400</name>
</gene>
<dbReference type="Pfam" id="PF00404">
    <property type="entry name" value="Dockerin_1"/>
    <property type="match status" value="1"/>
</dbReference>
<dbReference type="GO" id="GO:0000272">
    <property type="term" value="P:polysaccharide catabolic process"/>
    <property type="evidence" value="ECO:0007669"/>
    <property type="project" value="InterPro"/>
</dbReference>
<dbReference type="SUPFAM" id="SSF49590">
    <property type="entry name" value="PHL pollen allergen"/>
    <property type="match status" value="1"/>
</dbReference>
<evidence type="ECO:0000259" key="3">
    <source>
        <dbReference type="PROSITE" id="PS51766"/>
    </source>
</evidence>
<dbReference type="NCBIfam" id="NF041144">
    <property type="entry name" value="expansin_EXLX1"/>
    <property type="match status" value="1"/>
</dbReference>
<name>A0A2K9E2P2_9FIRM</name>
<dbReference type="InterPro" id="IPR036749">
    <property type="entry name" value="Expansin_CBD_sf"/>
</dbReference>
<dbReference type="InterPro" id="IPR049818">
    <property type="entry name" value="Expansin_EXLX1-like"/>
</dbReference>
<evidence type="ECO:0000256" key="2">
    <source>
        <dbReference type="SAM" id="MobiDB-lite"/>
    </source>
</evidence>
<dbReference type="PANTHER" id="PTHR31836:SF21">
    <property type="entry name" value="EXPANSIN-LIKE PROTEIN 7"/>
    <property type="match status" value="1"/>
</dbReference>
<feature type="compositionally biased region" description="Pro residues" evidence="2">
    <location>
        <begin position="101"/>
        <end position="124"/>
    </location>
</feature>
<dbReference type="Gene3D" id="2.60.40.760">
    <property type="entry name" value="Expansin, cellulose-binding-like domain"/>
    <property type="match status" value="1"/>
</dbReference>
<dbReference type="SUPFAM" id="SSF50685">
    <property type="entry name" value="Barwin-like endoglucanases"/>
    <property type="match status" value="1"/>
</dbReference>
<keyword evidence="1" id="KW-0732">Signal</keyword>
<dbReference type="Gene3D" id="1.10.1330.10">
    <property type="entry name" value="Dockerin domain"/>
    <property type="match status" value="1"/>
</dbReference>
<dbReference type="PANTHER" id="PTHR31836">
    <property type="match status" value="1"/>
</dbReference>
<dbReference type="CDD" id="cd14256">
    <property type="entry name" value="Dockerin_I"/>
    <property type="match status" value="1"/>
</dbReference>
<dbReference type="RefSeq" id="WP_101299207.1">
    <property type="nucleotide sequence ID" value="NZ_CP025197.1"/>
</dbReference>
<sequence length="343" mass="37844">MKKFLCLFLTTILIQAFSFVSTCDKQGLVGDLNDDGIVNSIDATILKRFLLEVIDSLPVENPLWYADLDGDEMIDSNDYVILSRYILNIIDKFPKSTVPESPTPKPTPTPTSEPTPGTPAPGPTSEPVNVGAYPDWDRVRTSYATYTGSGYAGGACLLDPIPLDMEITALNPYDYNSYGIEAALAGAYLEVTGVKGTTVVYVTDLYPEGGDGALDLCPTSFDKIGNMADGRIDISWRIVAAPIDKNVSYRIKEGTSPSWVAIQVRDHKYPVLKMEIYQNGEWHDMKKMFWNHFIYENVDTTTPTIRITDIRGYVLTDVIDSLPGPGEIAEEAYIVPGNVQFPD</sequence>
<dbReference type="PROSITE" id="PS00448">
    <property type="entry name" value="CLOS_CELLULOSOME_RPT"/>
    <property type="match status" value="2"/>
</dbReference>
<dbReference type="GO" id="GO:0004553">
    <property type="term" value="F:hydrolase activity, hydrolyzing O-glycosyl compounds"/>
    <property type="evidence" value="ECO:0007669"/>
    <property type="project" value="InterPro"/>
</dbReference>
<dbReference type="PROSITE" id="PS51766">
    <property type="entry name" value="DOCKERIN"/>
    <property type="match status" value="1"/>
</dbReference>
<dbReference type="Proteomes" id="UP000233534">
    <property type="component" value="Chromosome"/>
</dbReference>
<feature type="domain" description="Dockerin" evidence="3">
    <location>
        <begin position="25"/>
        <end position="95"/>
    </location>
</feature>
<evidence type="ECO:0000313" key="4">
    <source>
        <dbReference type="EMBL" id="AUG56628.1"/>
    </source>
</evidence>
<accession>A0A2K9E2P2</accession>
<dbReference type="KEGG" id="hsc:HVS_03400"/>
<proteinExistence type="predicted"/>
<dbReference type="EMBL" id="CP025197">
    <property type="protein sequence ID" value="AUG56628.1"/>
    <property type="molecule type" value="Genomic_DNA"/>
</dbReference>